<comment type="caution">
    <text evidence="1">The sequence shown here is derived from an EMBL/GenBank/DDBJ whole genome shotgun (WGS) entry which is preliminary data.</text>
</comment>
<dbReference type="EMBL" id="LLXI01001970">
    <property type="protein sequence ID" value="PKY55801.1"/>
    <property type="molecule type" value="Genomic_DNA"/>
</dbReference>
<keyword evidence="2" id="KW-1185">Reference proteome</keyword>
<dbReference type="AlphaFoldDB" id="A0A2I1HA88"/>
<gene>
    <name evidence="1" type="ORF">RhiirA4_475535</name>
</gene>
<accession>A0A2I1HA88</accession>
<evidence type="ECO:0008006" key="3">
    <source>
        <dbReference type="Google" id="ProtNLM"/>
    </source>
</evidence>
<reference evidence="1 2" key="1">
    <citation type="submission" date="2015-10" db="EMBL/GenBank/DDBJ databases">
        <title>Genome analyses suggest a sexual origin of heterokaryosis in a supposedly ancient asexual fungus.</title>
        <authorList>
            <person name="Ropars J."/>
            <person name="Sedzielewska K."/>
            <person name="Noel J."/>
            <person name="Charron P."/>
            <person name="Farinelli L."/>
            <person name="Marton T."/>
            <person name="Kruger M."/>
            <person name="Pelin A."/>
            <person name="Brachmann A."/>
            <person name="Corradi N."/>
        </authorList>
    </citation>
    <scope>NUCLEOTIDE SEQUENCE [LARGE SCALE GENOMIC DNA]</scope>
    <source>
        <strain evidence="1 2">A4</strain>
    </source>
</reference>
<organism evidence="1 2">
    <name type="scientific">Rhizophagus irregularis</name>
    <dbReference type="NCBI Taxonomy" id="588596"/>
    <lineage>
        <taxon>Eukaryota</taxon>
        <taxon>Fungi</taxon>
        <taxon>Fungi incertae sedis</taxon>
        <taxon>Mucoromycota</taxon>
        <taxon>Glomeromycotina</taxon>
        <taxon>Glomeromycetes</taxon>
        <taxon>Glomerales</taxon>
        <taxon>Glomeraceae</taxon>
        <taxon>Rhizophagus</taxon>
    </lineage>
</organism>
<sequence length="599" mass="67095">MAILLSPSYHVCVDIDQGEIISPLLWVIYLDPLLMVSNQDACDPFVLKSSALLNYSPLEFEQQSLPVSHLTFMDDSTLIASSMTGIEGRLSITAEFYTLNNVQANSAKYVLLSSSKPSSLITFRLIPSPLVPNKTLTLPYLALAYLYNAVLLPRLEFRLQTSLFSESTIQSMVSPMLSLIRRKAGLATTTPLALLFLKLPFSVQNAFCHFLSSHIASWQKIFTHPDFKIFALYAISYLQGYLGAESYPTTIDLSLWSQVVSTSWRLWKNLNIFVGFLESSGKKDEFHFVSPYLLEHTVKDGLFSPQWAINYNSATQTFSVSRKSTIRQLCNSEKCFFQVSLSETTGYPTKNAKVLQLILSTSWSYATSLAMDVFNKSLPDSPLLSIPSPSPLDSNDEDLLPSSVSTINVDGSFHPASVSSSPLMPPLGLPWMMMDLSLNLLLQVFPPFVVAPFSPKLLRQHNHLLWFSIHHIVSSSNLMVLGIGFHTPSLSCLCLTSGYLPMHFTTLLKEEFSAITIYKIFSPLLDEFHEQLCGDIWLCRNILFYEWEQSQGITTALKQQHFPTISSFTPSYPSDLHQTSSLVSVSQDSWISWISSSII</sequence>
<dbReference type="Proteomes" id="UP000234323">
    <property type="component" value="Unassembled WGS sequence"/>
</dbReference>
<dbReference type="VEuPathDB" id="FungiDB:RhiirFUN_004478"/>
<name>A0A2I1HA88_9GLOM</name>
<proteinExistence type="predicted"/>
<protein>
    <recommendedName>
        <fullName evidence="3">Reverse transcriptase domain-containing protein</fullName>
    </recommendedName>
</protein>
<evidence type="ECO:0000313" key="1">
    <source>
        <dbReference type="EMBL" id="PKY55801.1"/>
    </source>
</evidence>
<evidence type="ECO:0000313" key="2">
    <source>
        <dbReference type="Proteomes" id="UP000234323"/>
    </source>
</evidence>